<dbReference type="PANTHER" id="PTHR24170">
    <property type="entry name" value="ANKYRIN REPEAT DOMAIN-CONTAINING PROTEIN 27"/>
    <property type="match status" value="1"/>
</dbReference>
<protein>
    <recommendedName>
        <fullName evidence="2">VPS9 domain-containing protein</fullName>
    </recommendedName>
</protein>
<dbReference type="GO" id="GO:0005770">
    <property type="term" value="C:late endosome"/>
    <property type="evidence" value="ECO:0007669"/>
    <property type="project" value="TreeGrafter"/>
</dbReference>
<evidence type="ECO:0000313" key="4">
    <source>
        <dbReference type="Proteomes" id="UP001186944"/>
    </source>
</evidence>
<dbReference type="PROSITE" id="PS50297">
    <property type="entry name" value="ANK_REP_REGION"/>
    <property type="match status" value="4"/>
</dbReference>
<dbReference type="AlphaFoldDB" id="A0AA88XIW1"/>
<dbReference type="PROSITE" id="PS51205">
    <property type="entry name" value="VPS9"/>
    <property type="match status" value="1"/>
</dbReference>
<dbReference type="Proteomes" id="UP001186944">
    <property type="component" value="Unassembled WGS sequence"/>
</dbReference>
<sequence length="799" mass="89947">MMNFLHRPMFQAITTNVSSEDAEVNKMARNLTDIKPTNLGVKAEFSRIVKLTKKELLKLNSFSTPFGRLRCLKRMVNCLSSSSSTSESKEETLVMTTDDFLPIMIYLIIKSEIPNWTANLMYMKLFHFSKCYQDDEYMFYLTTIEAALDYIKSGRLQQEALKSYSFKYVQSGDESAVRLLLGKPQDSDVTLQLCHPLCDCPKCKSLLKQRPTEQNLVTAYTRDDRGYTALHIASLHGQAHLVDLLIQHGAVVDASDYLGLTPLHLACRNGYQNIICVKALVFTDKTRTKIDINAQNLRGDTPIHLAAKWGYETIIMILLENNADTNIRNRKKQLPINLAQNSNVQKIFRTHDREPRVDIVRENTESLTEYQAVKTSKPRPSSISFKAPHSPTLITPVVASLDQEEKRQVDLLFKAIENRDIPLVYYYLKLNAEGEQHEEHTKTTDISVMCHPLCTCDKCSNLHQSGPAETPLHVNVRNRSMYTPLHKAAQVGSVELVSLFVRRGAEVNVTNHKHVTPLHIACYFAQTEYCAKVNTTNVKGNSPLHNAVRVERVDIITKLLNAGAYPLSKNKEDLTPFDFTKNPEIRDLLNSHITKSPIPRSLSDPNSPQYAEEALDLHKPEGPISIKDLFTAFEEKDLQTLKSLADSIKTFDPKENLKKTETKDTSGPDLRPLQHSLSIQRFDLSALRHVESLDKSDPMHIYNLSLHVKKSEQHSDKSVETSLPDVISLSSDETTDSNSMTNFDEDWVLPDVVGHSCVSVTPIPSVPFVSPQPGAGGVNKQHADKIISDCELVDVNLAD</sequence>
<dbReference type="SUPFAM" id="SSF109993">
    <property type="entry name" value="VPS9 domain"/>
    <property type="match status" value="1"/>
</dbReference>
<feature type="repeat" description="ANK" evidence="1">
    <location>
        <begin position="225"/>
        <end position="257"/>
    </location>
</feature>
<comment type="caution">
    <text evidence="3">The sequence shown here is derived from an EMBL/GenBank/DDBJ whole genome shotgun (WGS) entry which is preliminary data.</text>
</comment>
<gene>
    <name evidence="3" type="ORF">FSP39_013342</name>
</gene>
<dbReference type="GO" id="GO:0005886">
    <property type="term" value="C:plasma membrane"/>
    <property type="evidence" value="ECO:0007669"/>
    <property type="project" value="TreeGrafter"/>
</dbReference>
<dbReference type="SMART" id="SM00167">
    <property type="entry name" value="VPS9"/>
    <property type="match status" value="1"/>
</dbReference>
<dbReference type="GO" id="GO:0097422">
    <property type="term" value="C:tubular endosome"/>
    <property type="evidence" value="ECO:0007669"/>
    <property type="project" value="TreeGrafter"/>
</dbReference>
<evidence type="ECO:0000313" key="3">
    <source>
        <dbReference type="EMBL" id="KAK3086087.1"/>
    </source>
</evidence>
<dbReference type="SUPFAM" id="SSF48403">
    <property type="entry name" value="Ankyrin repeat"/>
    <property type="match status" value="2"/>
</dbReference>
<reference evidence="3" key="1">
    <citation type="submission" date="2019-08" db="EMBL/GenBank/DDBJ databases">
        <title>The improved chromosome-level genome for the pearl oyster Pinctada fucata martensii using PacBio sequencing and Hi-C.</title>
        <authorList>
            <person name="Zheng Z."/>
        </authorList>
    </citation>
    <scope>NUCLEOTIDE SEQUENCE</scope>
    <source>
        <strain evidence="3">ZZ-2019</strain>
        <tissue evidence="3">Adductor muscle</tissue>
    </source>
</reference>
<feature type="domain" description="VPS9" evidence="2">
    <location>
        <begin position="18"/>
        <end position="160"/>
    </location>
</feature>
<accession>A0AA88XIW1</accession>
<dbReference type="PANTHER" id="PTHR24170:SF2">
    <property type="entry name" value="ANKYRIN REPEAT DOMAIN-CONTAINING PROTEIN 27"/>
    <property type="match status" value="1"/>
</dbReference>
<dbReference type="Pfam" id="PF02204">
    <property type="entry name" value="VPS9"/>
    <property type="match status" value="1"/>
</dbReference>
<dbReference type="GO" id="GO:0045022">
    <property type="term" value="P:early endosome to late endosome transport"/>
    <property type="evidence" value="ECO:0007669"/>
    <property type="project" value="TreeGrafter"/>
</dbReference>
<dbReference type="GO" id="GO:0005769">
    <property type="term" value="C:early endosome"/>
    <property type="evidence" value="ECO:0007669"/>
    <property type="project" value="TreeGrafter"/>
</dbReference>
<evidence type="ECO:0000256" key="1">
    <source>
        <dbReference type="PROSITE-ProRule" id="PRU00023"/>
    </source>
</evidence>
<dbReference type="Pfam" id="PF00023">
    <property type="entry name" value="Ank"/>
    <property type="match status" value="1"/>
</dbReference>
<feature type="repeat" description="ANK" evidence="1">
    <location>
        <begin position="298"/>
        <end position="330"/>
    </location>
</feature>
<feature type="repeat" description="ANK" evidence="1">
    <location>
        <begin position="539"/>
        <end position="571"/>
    </location>
</feature>
<dbReference type="InterPro" id="IPR002110">
    <property type="entry name" value="Ankyrin_rpt"/>
</dbReference>
<dbReference type="GO" id="GO:0005085">
    <property type="term" value="F:guanyl-nucleotide exchange factor activity"/>
    <property type="evidence" value="ECO:0007669"/>
    <property type="project" value="TreeGrafter"/>
</dbReference>
<dbReference type="Pfam" id="PF12796">
    <property type="entry name" value="Ank_2"/>
    <property type="match status" value="2"/>
</dbReference>
<dbReference type="CDD" id="cd22885">
    <property type="entry name" value="ANKRD27_zf1"/>
    <property type="match status" value="1"/>
</dbReference>
<dbReference type="InterPro" id="IPR051248">
    <property type="entry name" value="UPF0507/Ank_repeat_27"/>
</dbReference>
<organism evidence="3 4">
    <name type="scientific">Pinctada imbricata</name>
    <name type="common">Atlantic pearl-oyster</name>
    <name type="synonym">Pinctada martensii</name>
    <dbReference type="NCBI Taxonomy" id="66713"/>
    <lineage>
        <taxon>Eukaryota</taxon>
        <taxon>Metazoa</taxon>
        <taxon>Spiralia</taxon>
        <taxon>Lophotrochozoa</taxon>
        <taxon>Mollusca</taxon>
        <taxon>Bivalvia</taxon>
        <taxon>Autobranchia</taxon>
        <taxon>Pteriomorphia</taxon>
        <taxon>Pterioida</taxon>
        <taxon>Pterioidea</taxon>
        <taxon>Pteriidae</taxon>
        <taxon>Pinctada</taxon>
    </lineage>
</organism>
<proteinExistence type="predicted"/>
<feature type="repeat" description="ANK" evidence="1">
    <location>
        <begin position="480"/>
        <end position="512"/>
    </location>
</feature>
<evidence type="ECO:0000259" key="2">
    <source>
        <dbReference type="PROSITE" id="PS51205"/>
    </source>
</evidence>
<dbReference type="InterPro" id="IPR003123">
    <property type="entry name" value="VPS9"/>
</dbReference>
<dbReference type="GO" id="GO:0000149">
    <property type="term" value="F:SNARE binding"/>
    <property type="evidence" value="ECO:0007669"/>
    <property type="project" value="TreeGrafter"/>
</dbReference>
<dbReference type="InterPro" id="IPR037191">
    <property type="entry name" value="VPS9_dom_sf"/>
</dbReference>
<keyword evidence="4" id="KW-1185">Reference proteome</keyword>
<dbReference type="Gene3D" id="1.25.40.20">
    <property type="entry name" value="Ankyrin repeat-containing domain"/>
    <property type="match status" value="3"/>
</dbReference>
<dbReference type="Gene3D" id="1.20.1050.80">
    <property type="entry name" value="VPS9 domain"/>
    <property type="match status" value="1"/>
</dbReference>
<name>A0AA88XIW1_PINIB</name>
<dbReference type="InterPro" id="IPR036770">
    <property type="entry name" value="Ankyrin_rpt-contain_sf"/>
</dbReference>
<keyword evidence="1" id="KW-0040">ANK repeat</keyword>
<dbReference type="SMART" id="SM00248">
    <property type="entry name" value="ANK"/>
    <property type="match status" value="5"/>
</dbReference>
<dbReference type="EMBL" id="VSWD01000012">
    <property type="protein sequence ID" value="KAK3086087.1"/>
    <property type="molecule type" value="Genomic_DNA"/>
</dbReference>
<dbReference type="CDD" id="cd22886">
    <property type="entry name" value="ANKRD27_zf2"/>
    <property type="match status" value="1"/>
</dbReference>
<dbReference type="GO" id="GO:0030133">
    <property type="term" value="C:transport vesicle"/>
    <property type="evidence" value="ECO:0007669"/>
    <property type="project" value="TreeGrafter"/>
</dbReference>
<dbReference type="PRINTS" id="PR01415">
    <property type="entry name" value="ANKYRIN"/>
</dbReference>
<dbReference type="PROSITE" id="PS50088">
    <property type="entry name" value="ANK_REPEAT"/>
    <property type="match status" value="4"/>
</dbReference>